<evidence type="ECO:0000313" key="8">
    <source>
        <dbReference type="Proteomes" id="UP001627154"/>
    </source>
</evidence>
<gene>
    <name evidence="7" type="ORF">TKK_016971</name>
</gene>
<evidence type="ECO:0000256" key="5">
    <source>
        <dbReference type="ARBA" id="ARBA00023242"/>
    </source>
</evidence>
<keyword evidence="2" id="KW-0479">Metal-binding</keyword>
<dbReference type="GO" id="GO:0008270">
    <property type="term" value="F:zinc ion binding"/>
    <property type="evidence" value="ECO:0007669"/>
    <property type="project" value="UniProtKB-KW"/>
</dbReference>
<comment type="caution">
    <text evidence="7">The sequence shown here is derived from an EMBL/GenBank/DDBJ whole genome shotgun (WGS) entry which is preliminary data.</text>
</comment>
<evidence type="ECO:0000256" key="2">
    <source>
        <dbReference type="ARBA" id="ARBA00022723"/>
    </source>
</evidence>
<dbReference type="InterPro" id="IPR052035">
    <property type="entry name" value="ZnF_BED_domain_contain"/>
</dbReference>
<evidence type="ECO:0000256" key="1">
    <source>
        <dbReference type="ARBA" id="ARBA00004123"/>
    </source>
</evidence>
<dbReference type="InterPro" id="IPR012337">
    <property type="entry name" value="RNaseH-like_sf"/>
</dbReference>
<sequence>MKTCVPLYQVPTKNTITRKIETKYALLKEKLVNEFKKVNAFVMTSDVWTDCSNTSYMGFSTHYLCGTSIKTLCLACEPLDQRHTADYLKNTITATLEKFEISQDKVVGFVIDAESAIRKAAKELFGDRHIVCLAHTLALVLKDAVKELHDLNRLIDKVKSIVALIKKSIPASDELKALQMKEGTPEGKVLHLIQEVPTRWNSKIDMINRYIELEKYIYLAMKRCDNPIDLLSIEEMVTLKDVRPIMQVVNCVITELSSENNASCSVIIPLVNFMKQEIEDIAPNTDIGKKYKANMEKSIESRFKNFERSILAECTLIDPRFKKVHFKDGAALVHAINKIRNRIKENASKLSSQTRPNELSTSNSSSYIWKLYDKLVCNSSNQSKVDWSTELDQFLHLPTIPLNSNIFEYWKNCAQSFPVLSEIALKKHIILSSSVPSERIFSIAGLVKRDNRNRLTGNHLNMLLFLSSLPQEYWELSHV</sequence>
<dbReference type="PANTHER" id="PTHR46481">
    <property type="entry name" value="ZINC FINGER BED DOMAIN-CONTAINING PROTEIN 4"/>
    <property type="match status" value="1"/>
</dbReference>
<dbReference type="SUPFAM" id="SSF53098">
    <property type="entry name" value="Ribonuclease H-like"/>
    <property type="match status" value="1"/>
</dbReference>
<name>A0ABD2W4F0_9HYME</name>
<protein>
    <recommendedName>
        <fullName evidence="6">HAT C-terminal dimerisation domain-containing protein</fullName>
    </recommendedName>
</protein>
<evidence type="ECO:0000256" key="4">
    <source>
        <dbReference type="ARBA" id="ARBA00022833"/>
    </source>
</evidence>
<dbReference type="PANTHER" id="PTHR46481:SF10">
    <property type="entry name" value="ZINC FINGER BED DOMAIN-CONTAINING PROTEIN 39"/>
    <property type="match status" value="1"/>
</dbReference>
<proteinExistence type="predicted"/>
<dbReference type="Pfam" id="PF05699">
    <property type="entry name" value="Dimer_Tnp_hAT"/>
    <property type="match status" value="1"/>
</dbReference>
<dbReference type="InterPro" id="IPR008906">
    <property type="entry name" value="HATC_C_dom"/>
</dbReference>
<feature type="domain" description="HAT C-terminal dimerisation" evidence="6">
    <location>
        <begin position="390"/>
        <end position="467"/>
    </location>
</feature>
<keyword evidence="3" id="KW-0863">Zinc-finger</keyword>
<keyword evidence="5" id="KW-0539">Nucleus</keyword>
<evidence type="ECO:0000313" key="7">
    <source>
        <dbReference type="EMBL" id="KAL3387883.1"/>
    </source>
</evidence>
<evidence type="ECO:0000256" key="3">
    <source>
        <dbReference type="ARBA" id="ARBA00022771"/>
    </source>
</evidence>
<comment type="subcellular location">
    <subcellularLocation>
        <location evidence="1">Nucleus</location>
    </subcellularLocation>
</comment>
<accession>A0ABD2W4F0</accession>
<dbReference type="AlphaFoldDB" id="A0ABD2W4F0"/>
<keyword evidence="8" id="KW-1185">Reference proteome</keyword>
<dbReference type="GO" id="GO:0005634">
    <property type="term" value="C:nucleus"/>
    <property type="evidence" value="ECO:0007669"/>
    <property type="project" value="UniProtKB-SubCell"/>
</dbReference>
<reference evidence="7 8" key="1">
    <citation type="journal article" date="2024" name="bioRxiv">
        <title>A reference genome for Trichogramma kaykai: A tiny desert-dwelling parasitoid wasp with competing sex-ratio distorters.</title>
        <authorList>
            <person name="Culotta J."/>
            <person name="Lindsey A.R."/>
        </authorList>
    </citation>
    <scope>NUCLEOTIDE SEQUENCE [LARGE SCALE GENOMIC DNA]</scope>
    <source>
        <strain evidence="7 8">KSX58</strain>
    </source>
</reference>
<dbReference type="EMBL" id="JBJJXI010000136">
    <property type="protein sequence ID" value="KAL3387883.1"/>
    <property type="molecule type" value="Genomic_DNA"/>
</dbReference>
<organism evidence="7 8">
    <name type="scientific">Trichogramma kaykai</name>
    <dbReference type="NCBI Taxonomy" id="54128"/>
    <lineage>
        <taxon>Eukaryota</taxon>
        <taxon>Metazoa</taxon>
        <taxon>Ecdysozoa</taxon>
        <taxon>Arthropoda</taxon>
        <taxon>Hexapoda</taxon>
        <taxon>Insecta</taxon>
        <taxon>Pterygota</taxon>
        <taxon>Neoptera</taxon>
        <taxon>Endopterygota</taxon>
        <taxon>Hymenoptera</taxon>
        <taxon>Apocrita</taxon>
        <taxon>Proctotrupomorpha</taxon>
        <taxon>Chalcidoidea</taxon>
        <taxon>Trichogrammatidae</taxon>
        <taxon>Trichogramma</taxon>
    </lineage>
</organism>
<keyword evidence="4" id="KW-0862">Zinc</keyword>
<evidence type="ECO:0000259" key="6">
    <source>
        <dbReference type="Pfam" id="PF05699"/>
    </source>
</evidence>
<dbReference type="Proteomes" id="UP001627154">
    <property type="component" value="Unassembled WGS sequence"/>
</dbReference>